<feature type="compositionally biased region" description="Basic and acidic residues" evidence="1">
    <location>
        <begin position="1"/>
        <end position="13"/>
    </location>
</feature>
<dbReference type="SUPFAM" id="SSF56300">
    <property type="entry name" value="Metallo-dependent phosphatases"/>
    <property type="match status" value="1"/>
</dbReference>
<dbReference type="Gene3D" id="3.60.21.70">
    <property type="entry name" value="PhoD-like phosphatase"/>
    <property type="match status" value="1"/>
</dbReference>
<feature type="region of interest" description="Disordered" evidence="1">
    <location>
        <begin position="212"/>
        <end position="236"/>
    </location>
</feature>
<dbReference type="OrthoDB" id="10266805at2759"/>
<accession>A0A448ZEB0</accession>
<proteinExistence type="predicted"/>
<protein>
    <recommendedName>
        <fullName evidence="4">PhoD-like phosphatase metallophosphatase domain-containing protein</fullName>
    </recommendedName>
</protein>
<evidence type="ECO:0000313" key="2">
    <source>
        <dbReference type="EMBL" id="VEU40387.1"/>
    </source>
</evidence>
<gene>
    <name evidence="2" type="ORF">PSNMU_V1.4_AUG-EV-PASAV3_0072710</name>
</gene>
<name>A0A448ZEB0_9STRA</name>
<sequence length="315" mass="35243">MIDITSKDEDGGSREGPQPSKFSDHASRLIFGSCNSQHYEQPFWKIIGERNPAAFVWTGDSVYADDRPKQSVGGRELHSGNLDSASWWWPSLSRVRSRSPGYADATPDYLRELYRQQLEVPEYRDLITGGGISIFGALDDHDYGTNNGDKTFPFRTQSGIEFTRFLGLDDRSSAMARRASRGAGVYGVQVYDFSSAKGRLLSDADAGLDPDVIPDATYRDRRNDSGDNNGGSSSNNSDKLVAVFVLDVRSNKTPWAKGFPERYALNPEGDFLGEDQWKWFETAIGRSNARVNIIVSGIQVHAPWFYDSNKIENWR</sequence>
<feature type="region of interest" description="Disordered" evidence="1">
    <location>
        <begin position="1"/>
        <end position="24"/>
    </location>
</feature>
<organism evidence="2 3">
    <name type="scientific">Pseudo-nitzschia multistriata</name>
    <dbReference type="NCBI Taxonomy" id="183589"/>
    <lineage>
        <taxon>Eukaryota</taxon>
        <taxon>Sar</taxon>
        <taxon>Stramenopiles</taxon>
        <taxon>Ochrophyta</taxon>
        <taxon>Bacillariophyta</taxon>
        <taxon>Bacillariophyceae</taxon>
        <taxon>Bacillariophycidae</taxon>
        <taxon>Bacillariales</taxon>
        <taxon>Bacillariaceae</taxon>
        <taxon>Pseudo-nitzschia</taxon>
    </lineage>
</organism>
<dbReference type="PANTHER" id="PTHR33987:SF1">
    <property type="entry name" value="CALCINEURIN-LIKE METALLO-PHOSPHOESTERASE SUPERFAMILY PROTEIN"/>
    <property type="match status" value="1"/>
</dbReference>
<dbReference type="InterPro" id="IPR038607">
    <property type="entry name" value="PhoD-like_sf"/>
</dbReference>
<reference evidence="2 3" key="1">
    <citation type="submission" date="2019-01" db="EMBL/GenBank/DDBJ databases">
        <authorList>
            <person name="Ferrante I. M."/>
        </authorList>
    </citation>
    <scope>NUCLEOTIDE SEQUENCE [LARGE SCALE GENOMIC DNA]</scope>
    <source>
        <strain evidence="2 3">B856</strain>
    </source>
</reference>
<evidence type="ECO:0008006" key="4">
    <source>
        <dbReference type="Google" id="ProtNLM"/>
    </source>
</evidence>
<dbReference type="Proteomes" id="UP000291116">
    <property type="component" value="Unassembled WGS sequence"/>
</dbReference>
<dbReference type="PANTHER" id="PTHR33987">
    <property type="entry name" value="CALCINEURIN-LIKE METALLO-PHOSPHOESTERASE SUPERFAMILY PROTEIN"/>
    <property type="match status" value="1"/>
</dbReference>
<dbReference type="EMBL" id="CAACVS010000279">
    <property type="protein sequence ID" value="VEU40387.1"/>
    <property type="molecule type" value="Genomic_DNA"/>
</dbReference>
<dbReference type="InterPro" id="IPR029052">
    <property type="entry name" value="Metallo-depent_PP-like"/>
</dbReference>
<evidence type="ECO:0000313" key="3">
    <source>
        <dbReference type="Proteomes" id="UP000291116"/>
    </source>
</evidence>
<feature type="compositionally biased region" description="Low complexity" evidence="1">
    <location>
        <begin position="226"/>
        <end position="236"/>
    </location>
</feature>
<keyword evidence="3" id="KW-1185">Reference proteome</keyword>
<dbReference type="AlphaFoldDB" id="A0A448ZEB0"/>
<evidence type="ECO:0000256" key="1">
    <source>
        <dbReference type="SAM" id="MobiDB-lite"/>
    </source>
</evidence>